<gene>
    <name evidence="2" type="ORF">MKZ38_001075</name>
</gene>
<feature type="domain" description="DUF7791" evidence="1">
    <location>
        <begin position="12"/>
        <end position="144"/>
    </location>
</feature>
<dbReference type="InterPro" id="IPR056693">
    <property type="entry name" value="DUF7791"/>
</dbReference>
<reference evidence="2" key="1">
    <citation type="submission" date="2022-07" db="EMBL/GenBank/DDBJ databases">
        <title>Draft genome sequence of Zalerion maritima ATCC 34329, a (micro)plastics degrading marine fungus.</title>
        <authorList>
            <person name="Paco A."/>
            <person name="Goncalves M.F.M."/>
            <person name="Rocha-Santos T.A.P."/>
            <person name="Alves A."/>
        </authorList>
    </citation>
    <scope>NUCLEOTIDE SEQUENCE</scope>
    <source>
        <strain evidence="2">ATCC 34329</strain>
    </source>
</reference>
<protein>
    <submittedName>
        <fullName evidence="2">P-loop containing nucleoside triphosphate hydrolase</fullName>
    </submittedName>
</protein>
<evidence type="ECO:0000313" key="2">
    <source>
        <dbReference type="EMBL" id="KAJ2902039.1"/>
    </source>
</evidence>
<dbReference type="Proteomes" id="UP001201980">
    <property type="component" value="Unassembled WGS sequence"/>
</dbReference>
<dbReference type="GO" id="GO:0016787">
    <property type="term" value="F:hydrolase activity"/>
    <property type="evidence" value="ECO:0007669"/>
    <property type="project" value="UniProtKB-KW"/>
</dbReference>
<organism evidence="2 3">
    <name type="scientific">Zalerion maritima</name>
    <dbReference type="NCBI Taxonomy" id="339359"/>
    <lineage>
        <taxon>Eukaryota</taxon>
        <taxon>Fungi</taxon>
        <taxon>Dikarya</taxon>
        <taxon>Ascomycota</taxon>
        <taxon>Pezizomycotina</taxon>
        <taxon>Sordariomycetes</taxon>
        <taxon>Lulworthiomycetidae</taxon>
        <taxon>Lulworthiales</taxon>
        <taxon>Lulworthiaceae</taxon>
        <taxon>Zalerion</taxon>
    </lineage>
</organism>
<evidence type="ECO:0000259" key="1">
    <source>
        <dbReference type="Pfam" id="PF25053"/>
    </source>
</evidence>
<comment type="caution">
    <text evidence="2">The sequence shown here is derived from an EMBL/GenBank/DDBJ whole genome shotgun (WGS) entry which is preliminary data.</text>
</comment>
<dbReference type="Pfam" id="PF25053">
    <property type="entry name" value="DUF7791"/>
    <property type="match status" value="1"/>
</dbReference>
<proteinExistence type="predicted"/>
<evidence type="ECO:0000313" key="3">
    <source>
        <dbReference type="Proteomes" id="UP001201980"/>
    </source>
</evidence>
<sequence length="514" mass="57978">MLMDSMSKVSKLKACRVFAMVRAAQEYKIQFSLASSPFLDDFAQDPEFAIKELFVYAEMPLSCSDRLETARRRLNGCCRGLVEASYHLIDPRFDGKHLNIGFTHRSIPEVLYGPDVCEVLHHVLAGFDRIVALPHLFLADIRSVISEHNPSNGVELSERCFPGFQDTHCGLSVRINGTAKMLSASQADVGSCQVRLWLDNYFSKDMPRISDPQYGSWFSDLLLDHDFGFSTLGMTSSDGFLCISPLYSCLLWCDFDYVTVKLEGNMGHRLDNIDTHLAILLQCVGDIIFHEQFMNGVADFLLWLPEHGFGPQALLLWRSISNVTKLTLSFGFKLINNSRTLRTIKEVEYGRVTIPGGFIIVVLGQSRLKVKLQYSNGTVLQNTGRDVLWWMLDLPYGRSSVADFADYWELRNAARIHELVDGQLKEVERSMGEGHEVSSYGEIEVARDGQAERNTSLQVVVATTIDFRDSVKRRIGFWIKRGRGSGGNKKMYGSRYETRGMAVRHSVCWGSGVM</sequence>
<accession>A0AAD5RS68</accession>
<name>A0AAD5RS68_9PEZI</name>
<dbReference type="EMBL" id="JAKWBI020000126">
    <property type="protein sequence ID" value="KAJ2902039.1"/>
    <property type="molecule type" value="Genomic_DNA"/>
</dbReference>
<keyword evidence="3" id="KW-1185">Reference proteome</keyword>
<keyword evidence="2" id="KW-0378">Hydrolase</keyword>
<dbReference type="AlphaFoldDB" id="A0AAD5RS68"/>